<dbReference type="InterPro" id="IPR012944">
    <property type="entry name" value="SusD_RagB_dom"/>
</dbReference>
<keyword evidence="3" id="KW-0732">Signal</keyword>
<keyword evidence="4" id="KW-0472">Membrane</keyword>
<evidence type="ECO:0000259" key="7">
    <source>
        <dbReference type="Pfam" id="PF14322"/>
    </source>
</evidence>
<keyword evidence="9" id="KW-1185">Reference proteome</keyword>
<dbReference type="CDD" id="cd08977">
    <property type="entry name" value="SusD"/>
    <property type="match status" value="1"/>
</dbReference>
<dbReference type="Proteomes" id="UP000186720">
    <property type="component" value="Unassembled WGS sequence"/>
</dbReference>
<accession>A0A1Q6A427</accession>
<dbReference type="Pfam" id="PF14322">
    <property type="entry name" value="SusD-like_3"/>
    <property type="match status" value="1"/>
</dbReference>
<dbReference type="InterPro" id="IPR033985">
    <property type="entry name" value="SusD-like_N"/>
</dbReference>
<dbReference type="EMBL" id="MPPL01000001">
    <property type="protein sequence ID" value="OKS88769.1"/>
    <property type="molecule type" value="Genomic_DNA"/>
</dbReference>
<evidence type="ECO:0000313" key="9">
    <source>
        <dbReference type="Proteomes" id="UP000186720"/>
    </source>
</evidence>
<reference evidence="8 9" key="1">
    <citation type="submission" date="2016-11" db="EMBL/GenBank/DDBJ databases">
        <title>Whole Genome Sequencing of Mucilaginibacter polytrichastri RG4-7(T) isolated from the moss sample.</title>
        <authorList>
            <person name="Li Y."/>
        </authorList>
    </citation>
    <scope>NUCLEOTIDE SEQUENCE [LARGE SCALE GENOMIC DNA]</scope>
    <source>
        <strain evidence="8 9">RG4-7</strain>
    </source>
</reference>
<comment type="similarity">
    <text evidence="2">Belongs to the SusD family.</text>
</comment>
<protein>
    <recommendedName>
        <fullName evidence="10">RagB/SusD domain-containing protein</fullName>
    </recommendedName>
</protein>
<evidence type="ECO:0000256" key="2">
    <source>
        <dbReference type="ARBA" id="ARBA00006275"/>
    </source>
</evidence>
<feature type="domain" description="RagB/SusD" evidence="6">
    <location>
        <begin position="303"/>
        <end position="468"/>
    </location>
</feature>
<dbReference type="OrthoDB" id="621570at2"/>
<comment type="subcellular location">
    <subcellularLocation>
        <location evidence="1">Cell outer membrane</location>
    </subcellularLocation>
</comment>
<dbReference type="STRING" id="1302689.RG47T_4247"/>
<evidence type="ECO:0000256" key="4">
    <source>
        <dbReference type="ARBA" id="ARBA00023136"/>
    </source>
</evidence>
<comment type="caution">
    <text evidence="8">The sequence shown here is derived from an EMBL/GenBank/DDBJ whole genome shotgun (WGS) entry which is preliminary data.</text>
</comment>
<dbReference type="AlphaFoldDB" id="A0A1Q6A427"/>
<gene>
    <name evidence="8" type="ORF">RG47T_4247</name>
</gene>
<keyword evidence="5" id="KW-0998">Cell outer membrane</keyword>
<dbReference type="PROSITE" id="PS51257">
    <property type="entry name" value="PROKAR_LIPOPROTEIN"/>
    <property type="match status" value="1"/>
</dbReference>
<evidence type="ECO:0000259" key="6">
    <source>
        <dbReference type="Pfam" id="PF07980"/>
    </source>
</evidence>
<dbReference type="GO" id="GO:0009279">
    <property type="term" value="C:cell outer membrane"/>
    <property type="evidence" value="ECO:0007669"/>
    <property type="project" value="UniProtKB-SubCell"/>
</dbReference>
<sequence length="472" mass="52209">MKKIQSIKNKINWVIFVLFIALSFSCKKLIQIPVHNANQIPITQVFADSASTLAYVKGIYNNFNVNVGGTLTSGLLDIIPGRTADELSYIGAGDEDQNTILVSNPDMETFWSNAYTNMYQINSCLENIPSSTVLSQPLKKQLLGEIKVIRAFYYFNLVNLFGGVPLVTTTDYHLTESLPRASVDSVYSLIISDLTSSQKLLTATYPQFTTTQRARVNLYVADALLAKVYLYRQQWALAASTSSVVINSGIYSLVSLNNVFLDGSNEAIWQLPATGLYTQTYDGSAFTPYPNSIPAYQIAPALSNAFEAGDLRKTDWVGTNPVNDGVTTTLYYYPAKYKNNTAAATPAEDLMFLRLSEQYLIRAEAYAHSGNAPGAVADINQIRNPARVGLPNYTGPTDQTSLLNEIMHERQVELFCEWGNRWFDLKRTGTINNVLGAEKPGFQPFAALYPIPLTEIQNNPFLLQNPGYPGAK</sequence>
<evidence type="ECO:0000256" key="1">
    <source>
        <dbReference type="ARBA" id="ARBA00004442"/>
    </source>
</evidence>
<dbReference type="RefSeq" id="WP_074491309.1">
    <property type="nucleotide sequence ID" value="NZ_FPAM01000009.1"/>
</dbReference>
<organism evidence="8 9">
    <name type="scientific">Mucilaginibacter polytrichastri</name>
    <dbReference type="NCBI Taxonomy" id="1302689"/>
    <lineage>
        <taxon>Bacteria</taxon>
        <taxon>Pseudomonadati</taxon>
        <taxon>Bacteroidota</taxon>
        <taxon>Sphingobacteriia</taxon>
        <taxon>Sphingobacteriales</taxon>
        <taxon>Sphingobacteriaceae</taxon>
        <taxon>Mucilaginibacter</taxon>
    </lineage>
</organism>
<proteinExistence type="inferred from homology"/>
<evidence type="ECO:0000313" key="8">
    <source>
        <dbReference type="EMBL" id="OKS88769.1"/>
    </source>
</evidence>
<evidence type="ECO:0000256" key="5">
    <source>
        <dbReference type="ARBA" id="ARBA00023237"/>
    </source>
</evidence>
<dbReference type="InterPro" id="IPR011990">
    <property type="entry name" value="TPR-like_helical_dom_sf"/>
</dbReference>
<evidence type="ECO:0008006" key="10">
    <source>
        <dbReference type="Google" id="ProtNLM"/>
    </source>
</evidence>
<evidence type="ECO:0000256" key="3">
    <source>
        <dbReference type="ARBA" id="ARBA00022729"/>
    </source>
</evidence>
<feature type="domain" description="SusD-like N-terminal" evidence="7">
    <location>
        <begin position="99"/>
        <end position="230"/>
    </location>
</feature>
<dbReference type="Gene3D" id="1.25.40.390">
    <property type="match status" value="1"/>
</dbReference>
<dbReference type="Pfam" id="PF07980">
    <property type="entry name" value="SusD_RagB"/>
    <property type="match status" value="1"/>
</dbReference>
<name>A0A1Q6A427_9SPHI</name>
<dbReference type="SUPFAM" id="SSF48452">
    <property type="entry name" value="TPR-like"/>
    <property type="match status" value="1"/>
</dbReference>